<organism evidence="5">
    <name type="scientific">Fervidobacterium nodosum</name>
    <dbReference type="NCBI Taxonomy" id="2424"/>
    <lineage>
        <taxon>Bacteria</taxon>
        <taxon>Thermotogati</taxon>
        <taxon>Thermotogota</taxon>
        <taxon>Thermotogae</taxon>
        <taxon>Thermotogales</taxon>
        <taxon>Fervidobacteriaceae</taxon>
        <taxon>Fervidobacterium</taxon>
    </lineage>
</organism>
<dbReference type="InterPro" id="IPR000297">
    <property type="entry name" value="PPIase_PpiC"/>
</dbReference>
<feature type="region of interest" description="Disordered" evidence="2">
    <location>
        <begin position="537"/>
        <end position="579"/>
    </location>
</feature>
<evidence type="ECO:0000256" key="2">
    <source>
        <dbReference type="SAM" id="MobiDB-lite"/>
    </source>
</evidence>
<feature type="coiled-coil region" evidence="1">
    <location>
        <begin position="124"/>
        <end position="151"/>
    </location>
</feature>
<dbReference type="Pfam" id="PF13145">
    <property type="entry name" value="Rotamase_2"/>
    <property type="match status" value="1"/>
</dbReference>
<keyword evidence="3" id="KW-0812">Transmembrane</keyword>
<feature type="compositionally biased region" description="Basic and acidic residues" evidence="2">
    <location>
        <begin position="537"/>
        <end position="550"/>
    </location>
</feature>
<sequence>MSKESKDIKVRKAISKWQQVFIWIIAIAFVAGIALWALAVNYTPGAKKVKRSIEETVGYVTVNNEPLKDENYWVFPEEVETKYGDLLAMYGNPQLDPYIETPYVKTLITIDFLNNKILTYYAKVNNIKADKKKLDEEVKKEMDEIKKDQNKSQQIKTHYGSLYNYEKEFRRQKEQELINAAVKEKLGAISEDEIKKYYDEHKDEIIQKYTKAEVEYATFKTKEEMDKFAKLALEKGITQAATEASVTLSPYSLTKGTFPEEIEKEIFESTSTIISLPYNDSYFVFNIKSVQKVDKYEDFVKSDGYQEVKDELMNKKFADNLKKWKDEKKVSFEFRDPVYKAWYTALSTESKDLMTAYKKLYEELFNDNGEVRTDIPVEQKTAFLVVADRIVESTDTALEKIKADVKEFEKKLVNSVYEVSKGSSKEILRRMKEYYPEKKDIAFQYYSKLYDEVKPYLSVGGAYYVMNQLFEIYQGFAELAESTGTDVQIRADSYYKLYDMNKALDDPKTAKGYLAKLKELKPDYSIDFDKAEKELDEMIKEKENETKESTETTNTEGTEDSTTEATNTSDTTEPTNTKE</sequence>
<evidence type="ECO:0000259" key="4">
    <source>
        <dbReference type="Pfam" id="PF13145"/>
    </source>
</evidence>
<dbReference type="SUPFAM" id="SSF109998">
    <property type="entry name" value="Triger factor/SurA peptide-binding domain-like"/>
    <property type="match status" value="1"/>
</dbReference>
<reference evidence="5" key="1">
    <citation type="journal article" date="2020" name="mSystems">
        <title>Genome- and Community-Level Interaction Insights into Carbon Utilization and Element Cycling Functions of Hydrothermarchaeota in Hydrothermal Sediment.</title>
        <authorList>
            <person name="Zhou Z."/>
            <person name="Liu Y."/>
            <person name="Xu W."/>
            <person name="Pan J."/>
            <person name="Luo Z.H."/>
            <person name="Li M."/>
        </authorList>
    </citation>
    <scope>NUCLEOTIDE SEQUENCE [LARGE SCALE GENOMIC DNA]</scope>
    <source>
        <strain evidence="5">SpSt-1088</strain>
    </source>
</reference>
<evidence type="ECO:0000313" key="5">
    <source>
        <dbReference type="EMBL" id="HHR33382.1"/>
    </source>
</evidence>
<keyword evidence="3" id="KW-0472">Membrane</keyword>
<dbReference type="InterPro" id="IPR027304">
    <property type="entry name" value="Trigger_fact/SurA_dom_sf"/>
</dbReference>
<keyword evidence="3" id="KW-1133">Transmembrane helix</keyword>
<comment type="caution">
    <text evidence="5">The sequence shown here is derived from an EMBL/GenBank/DDBJ whole genome shotgun (WGS) entry which is preliminary data.</text>
</comment>
<gene>
    <name evidence="5" type="ORF">ENM46_00360</name>
</gene>
<feature type="transmembrane region" description="Helical" evidence="3">
    <location>
        <begin position="20"/>
        <end position="42"/>
    </location>
</feature>
<accession>A0A7C5U4F4</accession>
<keyword evidence="5" id="KW-0413">Isomerase</keyword>
<dbReference type="AlphaFoldDB" id="A0A7C5U4F4"/>
<evidence type="ECO:0000256" key="1">
    <source>
        <dbReference type="SAM" id="Coils"/>
    </source>
</evidence>
<feature type="domain" description="PpiC" evidence="4">
    <location>
        <begin position="189"/>
        <end position="292"/>
    </location>
</feature>
<evidence type="ECO:0000256" key="3">
    <source>
        <dbReference type="SAM" id="Phobius"/>
    </source>
</evidence>
<proteinExistence type="predicted"/>
<dbReference type="GO" id="GO:0003755">
    <property type="term" value="F:peptidyl-prolyl cis-trans isomerase activity"/>
    <property type="evidence" value="ECO:0007669"/>
    <property type="project" value="InterPro"/>
</dbReference>
<dbReference type="EMBL" id="DRXW01000026">
    <property type="protein sequence ID" value="HHR33382.1"/>
    <property type="molecule type" value="Genomic_DNA"/>
</dbReference>
<keyword evidence="1" id="KW-0175">Coiled coil</keyword>
<protein>
    <submittedName>
        <fullName evidence="5">Peptidyl-prolyl cis-trans isomerase</fullName>
    </submittedName>
</protein>
<feature type="compositionally biased region" description="Low complexity" evidence="2">
    <location>
        <begin position="563"/>
        <end position="579"/>
    </location>
</feature>
<name>A0A7C5U4F4_9BACT</name>